<dbReference type="CDD" id="cd16650">
    <property type="entry name" value="SP-RING_PIAS-like"/>
    <property type="match status" value="1"/>
</dbReference>
<gene>
    <name evidence="8" type="ORF">Zmor_004107</name>
</gene>
<accession>A0AA38M173</accession>
<dbReference type="EMBL" id="JALNTZ010001228">
    <property type="protein sequence ID" value="KAJ3626949.1"/>
    <property type="molecule type" value="Genomic_DNA"/>
</dbReference>
<dbReference type="GO" id="GO:0006357">
    <property type="term" value="P:regulation of transcription by RNA polymerase II"/>
    <property type="evidence" value="ECO:0007669"/>
    <property type="project" value="TreeGrafter"/>
</dbReference>
<feature type="region of interest" description="Disordered" evidence="5">
    <location>
        <begin position="248"/>
        <end position="270"/>
    </location>
</feature>
<keyword evidence="9" id="KW-1185">Reference proteome</keyword>
<dbReference type="Proteomes" id="UP001168821">
    <property type="component" value="Unassembled WGS sequence"/>
</dbReference>
<dbReference type="InterPro" id="IPR004181">
    <property type="entry name" value="Znf_MIZ"/>
</dbReference>
<dbReference type="GO" id="GO:0016925">
    <property type="term" value="P:protein sumoylation"/>
    <property type="evidence" value="ECO:0007669"/>
    <property type="project" value="TreeGrafter"/>
</dbReference>
<evidence type="ECO:0000313" key="8">
    <source>
        <dbReference type="EMBL" id="KAJ3626949.1"/>
    </source>
</evidence>
<evidence type="ECO:0000313" key="9">
    <source>
        <dbReference type="Proteomes" id="UP001168821"/>
    </source>
</evidence>
<evidence type="ECO:0000256" key="1">
    <source>
        <dbReference type="ARBA" id="ARBA00022723"/>
    </source>
</evidence>
<dbReference type="GO" id="GO:0000785">
    <property type="term" value="C:chromatin"/>
    <property type="evidence" value="ECO:0007669"/>
    <property type="project" value="TreeGrafter"/>
</dbReference>
<feature type="chain" id="PRO_5041429723" description="SP-RING-type domain-containing protein" evidence="6">
    <location>
        <begin position="30"/>
        <end position="295"/>
    </location>
</feature>
<dbReference type="GO" id="GO:0061665">
    <property type="term" value="F:SUMO ligase activity"/>
    <property type="evidence" value="ECO:0007669"/>
    <property type="project" value="TreeGrafter"/>
</dbReference>
<sequence length="295" mass="33097">MRLAWKFHYLPVLLRALRLIIISIEDLQAHQLSNFIGRVCSLKPGKRRGIAGGVEWPFSLISGECCLVFGLSAPTRPALFVQLTLSRITTPCRSLGCRHLQCFDALDYLSLNEKCPSWICPLCNQPADFDSLVVDGYFLSLLVGAPPDVKEMVITYTGPCFFLLYIALSVTYLMHIDGLNWEIAYKDNRKRPRVDHIGKDHQQYEEGDYCLVEDDNTTCKGLRRKNTRRNDPKRSGFSVHHLLSVGSSDSEEEFSNSEPHIFQNGSNKNISRAPSTGLGVALFNAAGKETDKLSL</sequence>
<feature type="domain" description="SP-RING-type" evidence="7">
    <location>
        <begin position="63"/>
        <end position="151"/>
    </location>
</feature>
<protein>
    <recommendedName>
        <fullName evidence="7">SP-RING-type domain-containing protein</fullName>
    </recommendedName>
</protein>
<evidence type="ECO:0000256" key="2">
    <source>
        <dbReference type="ARBA" id="ARBA00022771"/>
    </source>
</evidence>
<dbReference type="GO" id="GO:0008270">
    <property type="term" value="F:zinc ion binding"/>
    <property type="evidence" value="ECO:0007669"/>
    <property type="project" value="UniProtKB-KW"/>
</dbReference>
<keyword evidence="2 4" id="KW-0863">Zinc-finger</keyword>
<dbReference type="Gene3D" id="3.30.40.10">
    <property type="entry name" value="Zinc/RING finger domain, C3HC4 (zinc finger)"/>
    <property type="match status" value="1"/>
</dbReference>
<dbReference type="PANTHER" id="PTHR10782">
    <property type="entry name" value="ZINC FINGER MIZ DOMAIN-CONTAINING PROTEIN"/>
    <property type="match status" value="1"/>
</dbReference>
<organism evidence="8 9">
    <name type="scientific">Zophobas morio</name>
    <dbReference type="NCBI Taxonomy" id="2755281"/>
    <lineage>
        <taxon>Eukaryota</taxon>
        <taxon>Metazoa</taxon>
        <taxon>Ecdysozoa</taxon>
        <taxon>Arthropoda</taxon>
        <taxon>Hexapoda</taxon>
        <taxon>Insecta</taxon>
        <taxon>Pterygota</taxon>
        <taxon>Neoptera</taxon>
        <taxon>Endopterygota</taxon>
        <taxon>Coleoptera</taxon>
        <taxon>Polyphaga</taxon>
        <taxon>Cucujiformia</taxon>
        <taxon>Tenebrionidae</taxon>
        <taxon>Zophobas</taxon>
    </lineage>
</organism>
<keyword evidence="1" id="KW-0479">Metal-binding</keyword>
<dbReference type="PANTHER" id="PTHR10782:SF94">
    <property type="entry name" value="SUPPRESSOR OF VARIEGATION 2-10, ISOFORM I"/>
    <property type="match status" value="1"/>
</dbReference>
<keyword evidence="3" id="KW-0862">Zinc</keyword>
<evidence type="ECO:0000259" key="7">
    <source>
        <dbReference type="PROSITE" id="PS51044"/>
    </source>
</evidence>
<dbReference type="GO" id="GO:0003712">
    <property type="term" value="F:transcription coregulator activity"/>
    <property type="evidence" value="ECO:0007669"/>
    <property type="project" value="TreeGrafter"/>
</dbReference>
<keyword evidence="6" id="KW-0732">Signal</keyword>
<feature type="signal peptide" evidence="6">
    <location>
        <begin position="1"/>
        <end position="29"/>
    </location>
</feature>
<evidence type="ECO:0000256" key="6">
    <source>
        <dbReference type="SAM" id="SignalP"/>
    </source>
</evidence>
<proteinExistence type="predicted"/>
<evidence type="ECO:0000256" key="5">
    <source>
        <dbReference type="SAM" id="MobiDB-lite"/>
    </source>
</evidence>
<dbReference type="Pfam" id="PF02891">
    <property type="entry name" value="zf-MIZ"/>
    <property type="match status" value="1"/>
</dbReference>
<dbReference type="PROSITE" id="PS51044">
    <property type="entry name" value="ZF_SP_RING"/>
    <property type="match status" value="1"/>
</dbReference>
<comment type="caution">
    <text evidence="8">The sequence shown here is derived from an EMBL/GenBank/DDBJ whole genome shotgun (WGS) entry which is preliminary data.</text>
</comment>
<reference evidence="8" key="1">
    <citation type="journal article" date="2023" name="G3 (Bethesda)">
        <title>Whole genome assemblies of Zophobas morio and Tenebrio molitor.</title>
        <authorList>
            <person name="Kaur S."/>
            <person name="Stinson S.A."/>
            <person name="diCenzo G.C."/>
        </authorList>
    </citation>
    <scope>NUCLEOTIDE SEQUENCE</scope>
    <source>
        <strain evidence="8">QUZm001</strain>
    </source>
</reference>
<dbReference type="AlphaFoldDB" id="A0AA38M173"/>
<evidence type="ECO:0000256" key="4">
    <source>
        <dbReference type="PROSITE-ProRule" id="PRU00452"/>
    </source>
</evidence>
<dbReference type="InterPro" id="IPR013083">
    <property type="entry name" value="Znf_RING/FYVE/PHD"/>
</dbReference>
<evidence type="ECO:0000256" key="3">
    <source>
        <dbReference type="ARBA" id="ARBA00022833"/>
    </source>
</evidence>
<name>A0AA38M173_9CUCU</name>